<keyword evidence="1" id="KW-0732">Signal</keyword>
<protein>
    <submittedName>
        <fullName evidence="2">Putative house-cleaning noncanonical NTP pyrophosphatase (MazG superfamily)</fullName>
    </submittedName>
</protein>
<evidence type="ECO:0000313" key="3">
    <source>
        <dbReference type="Proteomes" id="UP000535937"/>
    </source>
</evidence>
<sequence>MRRTTRGLALAGLLTFSFASAVQAEEQKPNLSIFPPEITMDIPVPVQGGDLALLLAQASQGNSLSQLKEAAILRYKQHLERELAQQLQEFFTDEEILLVDRQGLLSLRNTLDITVIKHFSSLQSKGDHELEKGTVELSGDYRYRLEHISGSAMREQQVNISKLKIREKYQVVTPNDGGEIENTTDRAIERALSELVEELMERIEDDLEADELESFARSA</sequence>
<feature type="signal peptide" evidence="1">
    <location>
        <begin position="1"/>
        <end position="24"/>
    </location>
</feature>
<evidence type="ECO:0000313" key="2">
    <source>
        <dbReference type="EMBL" id="MBB3061616.1"/>
    </source>
</evidence>
<organism evidence="2 3">
    <name type="scientific">Microbulbifer rhizosphaerae</name>
    <dbReference type="NCBI Taxonomy" id="1562603"/>
    <lineage>
        <taxon>Bacteria</taxon>
        <taxon>Pseudomonadati</taxon>
        <taxon>Pseudomonadota</taxon>
        <taxon>Gammaproteobacteria</taxon>
        <taxon>Cellvibrionales</taxon>
        <taxon>Microbulbiferaceae</taxon>
        <taxon>Microbulbifer</taxon>
    </lineage>
</organism>
<proteinExistence type="predicted"/>
<dbReference type="SUPFAM" id="SSF159594">
    <property type="entry name" value="XCC0632-like"/>
    <property type="match status" value="1"/>
</dbReference>
<dbReference type="EMBL" id="JACHWZ010000010">
    <property type="protein sequence ID" value="MBB3061616.1"/>
    <property type="molecule type" value="Genomic_DNA"/>
</dbReference>
<keyword evidence="3" id="KW-1185">Reference proteome</keyword>
<dbReference type="InterPro" id="IPR038531">
    <property type="entry name" value="NeuraminylLac-bd_hemagglutn_sf"/>
</dbReference>
<name>A0A7W4Z9I4_9GAMM</name>
<dbReference type="AlphaFoldDB" id="A0A7W4Z9I4"/>
<gene>
    <name evidence="2" type="ORF">FHS09_002454</name>
</gene>
<comment type="caution">
    <text evidence="2">The sequence shown here is derived from an EMBL/GenBank/DDBJ whole genome shotgun (WGS) entry which is preliminary data.</text>
</comment>
<dbReference type="RefSeq" id="WP_183460193.1">
    <property type="nucleotide sequence ID" value="NZ_JACHWZ010000010.1"/>
</dbReference>
<dbReference type="Proteomes" id="UP000535937">
    <property type="component" value="Unassembled WGS sequence"/>
</dbReference>
<feature type="chain" id="PRO_5030630493" evidence="1">
    <location>
        <begin position="25"/>
        <end position="219"/>
    </location>
</feature>
<evidence type="ECO:0000256" key="1">
    <source>
        <dbReference type="SAM" id="SignalP"/>
    </source>
</evidence>
<dbReference type="Gene3D" id="3.30.160.180">
    <property type="entry name" value="Putative neuraminyllactose-binding hemagglutinin homolog like domain"/>
    <property type="match status" value="1"/>
</dbReference>
<accession>A0A7W4Z9I4</accession>
<reference evidence="2 3" key="1">
    <citation type="submission" date="2020-08" db="EMBL/GenBank/DDBJ databases">
        <title>Genomic Encyclopedia of Type Strains, Phase III (KMG-III): the genomes of soil and plant-associated and newly described type strains.</title>
        <authorList>
            <person name="Whitman W."/>
        </authorList>
    </citation>
    <scope>NUCLEOTIDE SEQUENCE [LARGE SCALE GENOMIC DNA]</scope>
    <source>
        <strain evidence="2 3">CECT 8799</strain>
    </source>
</reference>